<evidence type="ECO:0000256" key="4">
    <source>
        <dbReference type="ARBA" id="ARBA00022833"/>
    </source>
</evidence>
<proteinExistence type="predicted"/>
<dbReference type="Pfam" id="PF17771">
    <property type="entry name" value="ADAMTS_CR_2"/>
    <property type="match status" value="1"/>
</dbReference>
<feature type="domain" description="Peptidase M12B" evidence="9">
    <location>
        <begin position="1"/>
        <end position="111"/>
    </location>
</feature>
<dbReference type="PROSITE" id="PS50215">
    <property type="entry name" value="ADAM_MEPRO"/>
    <property type="match status" value="1"/>
</dbReference>
<feature type="binding site" evidence="8">
    <location>
        <position position="58"/>
    </location>
    <ligand>
        <name>Zn(2+)</name>
        <dbReference type="ChEBI" id="CHEBI:29105"/>
        <note>catalytic</note>
    </ligand>
</feature>
<dbReference type="GO" id="GO:0046872">
    <property type="term" value="F:metal ion binding"/>
    <property type="evidence" value="ECO:0007669"/>
    <property type="project" value="UniProtKB-KW"/>
</dbReference>
<keyword evidence="4 8" id="KW-0862">Zinc</keyword>
<evidence type="ECO:0000256" key="1">
    <source>
        <dbReference type="ARBA" id="ARBA00022670"/>
    </source>
</evidence>
<evidence type="ECO:0000256" key="7">
    <source>
        <dbReference type="ARBA" id="ARBA00023180"/>
    </source>
</evidence>
<accession>A0AA88YED6</accession>
<organism evidence="10 11">
    <name type="scientific">Pinctada imbricata</name>
    <name type="common">Atlantic pearl-oyster</name>
    <name type="synonym">Pinctada martensii</name>
    <dbReference type="NCBI Taxonomy" id="66713"/>
    <lineage>
        <taxon>Eukaryota</taxon>
        <taxon>Metazoa</taxon>
        <taxon>Spiralia</taxon>
        <taxon>Lophotrochozoa</taxon>
        <taxon>Mollusca</taxon>
        <taxon>Bivalvia</taxon>
        <taxon>Autobranchia</taxon>
        <taxon>Pteriomorphia</taxon>
        <taxon>Pterioida</taxon>
        <taxon>Pterioidea</taxon>
        <taxon>Pteriidae</taxon>
        <taxon>Pinctada</taxon>
    </lineage>
</organism>
<keyword evidence="2 8" id="KW-0479">Metal-binding</keyword>
<keyword evidence="5" id="KW-0482">Metalloprotease</keyword>
<evidence type="ECO:0000256" key="5">
    <source>
        <dbReference type="ARBA" id="ARBA00023049"/>
    </source>
</evidence>
<dbReference type="GO" id="GO:0006509">
    <property type="term" value="P:membrane protein ectodomain proteolysis"/>
    <property type="evidence" value="ECO:0007669"/>
    <property type="project" value="TreeGrafter"/>
</dbReference>
<keyword evidence="6" id="KW-1015">Disulfide bond</keyword>
<reference evidence="10" key="1">
    <citation type="submission" date="2019-08" db="EMBL/GenBank/DDBJ databases">
        <title>The improved chromosome-level genome for the pearl oyster Pinctada fucata martensii using PacBio sequencing and Hi-C.</title>
        <authorList>
            <person name="Zheng Z."/>
        </authorList>
    </citation>
    <scope>NUCLEOTIDE SEQUENCE</scope>
    <source>
        <strain evidence="10">ZZ-2019</strain>
        <tissue evidence="10">Adductor muscle</tissue>
    </source>
</reference>
<dbReference type="Proteomes" id="UP001186944">
    <property type="component" value="Unassembled WGS sequence"/>
</dbReference>
<comment type="caution">
    <text evidence="8">Lacks conserved residue(s) required for the propagation of feature annotation.</text>
</comment>
<keyword evidence="11" id="KW-1185">Reference proteome</keyword>
<evidence type="ECO:0000256" key="8">
    <source>
        <dbReference type="PROSITE-ProRule" id="PRU00276"/>
    </source>
</evidence>
<dbReference type="GO" id="GO:0004222">
    <property type="term" value="F:metalloendopeptidase activity"/>
    <property type="evidence" value="ECO:0007669"/>
    <property type="project" value="InterPro"/>
</dbReference>
<dbReference type="InterPro" id="IPR041645">
    <property type="entry name" value="ADAMTS_CR_2"/>
</dbReference>
<dbReference type="PANTHER" id="PTHR11905:SF159">
    <property type="entry name" value="ADAM METALLOPROTEASE"/>
    <property type="match status" value="1"/>
</dbReference>
<evidence type="ECO:0000313" key="10">
    <source>
        <dbReference type="EMBL" id="KAK3103358.1"/>
    </source>
</evidence>
<dbReference type="AlphaFoldDB" id="A0AA88YED6"/>
<evidence type="ECO:0000259" key="9">
    <source>
        <dbReference type="PROSITE" id="PS50215"/>
    </source>
</evidence>
<evidence type="ECO:0000256" key="2">
    <source>
        <dbReference type="ARBA" id="ARBA00022723"/>
    </source>
</evidence>
<feature type="active site" evidence="8">
    <location>
        <position position="55"/>
    </location>
</feature>
<name>A0AA88YED6_PINIB</name>
<keyword evidence="7" id="KW-0325">Glycoprotein</keyword>
<dbReference type="SUPFAM" id="SSF55486">
    <property type="entry name" value="Metalloproteases ('zincins'), catalytic domain"/>
    <property type="match status" value="1"/>
</dbReference>
<feature type="binding site" evidence="8">
    <location>
        <position position="64"/>
    </location>
    <ligand>
        <name>Zn(2+)</name>
        <dbReference type="ChEBI" id="CHEBI:29105"/>
        <note>catalytic</note>
    </ligand>
</feature>
<dbReference type="EMBL" id="VSWD01000005">
    <property type="protein sequence ID" value="KAK3103358.1"/>
    <property type="molecule type" value="Genomic_DNA"/>
</dbReference>
<feature type="binding site" evidence="8">
    <location>
        <position position="54"/>
    </location>
    <ligand>
        <name>Zn(2+)</name>
        <dbReference type="ChEBI" id="CHEBI:29105"/>
        <note>catalytic</note>
    </ligand>
</feature>
<gene>
    <name evidence="10" type="ORF">FSP39_018699</name>
</gene>
<dbReference type="InterPro" id="IPR001590">
    <property type="entry name" value="Peptidase_M12B"/>
</dbReference>
<dbReference type="Pfam" id="PF01421">
    <property type="entry name" value="Reprolysin"/>
    <property type="match status" value="1"/>
</dbReference>
<keyword evidence="3" id="KW-0378">Hydrolase</keyword>
<evidence type="ECO:0000313" key="11">
    <source>
        <dbReference type="Proteomes" id="UP001186944"/>
    </source>
</evidence>
<dbReference type="PANTHER" id="PTHR11905">
    <property type="entry name" value="ADAM A DISINTEGRIN AND METALLOPROTEASE DOMAIN"/>
    <property type="match status" value="1"/>
</dbReference>
<dbReference type="Gene3D" id="3.40.390.10">
    <property type="entry name" value="Collagenase (Catalytic Domain)"/>
    <property type="match status" value="1"/>
</dbReference>
<evidence type="ECO:0000256" key="6">
    <source>
        <dbReference type="ARBA" id="ARBA00023157"/>
    </source>
</evidence>
<comment type="caution">
    <text evidence="10">The sequence shown here is derived from an EMBL/GenBank/DDBJ whole genome shotgun (WGS) entry which is preliminary data.</text>
</comment>
<evidence type="ECO:0000256" key="3">
    <source>
        <dbReference type="ARBA" id="ARBA00022801"/>
    </source>
</evidence>
<dbReference type="InterPro" id="IPR024079">
    <property type="entry name" value="MetalloPept_cat_dom_sf"/>
</dbReference>
<protein>
    <recommendedName>
        <fullName evidence="9">Peptidase M12B domain-containing protein</fullName>
    </recommendedName>
</protein>
<keyword evidence="1" id="KW-0645">Protease</keyword>
<sequence length="375" mass="41508">MLFTGYDLYTKKDNAKQLHTAGLAYIRTMCKHGGDSVSVVEDHGGFQNVPTAAHEIGHSLGARHDGEDNLCSSDDHYIMHSSDSGTQVPTEKRVNQWHFSQCSLDAFRSFIFELSREGYTCLTETYEDITSSTPIGVPGQEYDPDEQCRMIWGPQSYLCRGEEFGNASNICSSMYCRDPDTENDCVLHTAARGTSCGNKMWCVEGICSFSDDAPEKDEACVLGDQPGTAFVGRPCDELTRDTPSYCYQSRVRARCCASCAKQYSWISDTATVNGQSCHVFVSAHGRHVCYDSAIQSSCCKSCSDVMDSINDGCEYGDRQPSFCSQQHNKSSTWCSKYSDYCCRTCSTLTFNSAKTVLSNTSTLSLIMTIFLFIIS</sequence>
<dbReference type="Gene3D" id="3.40.1620.60">
    <property type="match status" value="1"/>
</dbReference>